<dbReference type="RefSeq" id="WP_252749885.1">
    <property type="nucleotide sequence ID" value="NZ_CP097116.1"/>
</dbReference>
<accession>A0ABY5BPG9</accession>
<organism evidence="1 2">
    <name type="scientific">Fructilactobacillus myrtifloralis</name>
    <dbReference type="NCBI Taxonomy" id="2940301"/>
    <lineage>
        <taxon>Bacteria</taxon>
        <taxon>Bacillati</taxon>
        <taxon>Bacillota</taxon>
        <taxon>Bacilli</taxon>
        <taxon>Lactobacillales</taxon>
        <taxon>Lactobacillaceae</taxon>
        <taxon>Fructilactobacillus</taxon>
    </lineage>
</organism>
<evidence type="ECO:0000313" key="2">
    <source>
        <dbReference type="Proteomes" id="UP001056707"/>
    </source>
</evidence>
<dbReference type="EMBL" id="CP097116">
    <property type="protein sequence ID" value="USS84983.1"/>
    <property type="molecule type" value="Genomic_DNA"/>
</dbReference>
<dbReference type="Pfam" id="PF07949">
    <property type="entry name" value="YbbR"/>
    <property type="match status" value="2"/>
</dbReference>
<proteinExistence type="predicted"/>
<reference evidence="1" key="1">
    <citation type="submission" date="2022-05" db="EMBL/GenBank/DDBJ databases">
        <authorList>
            <person name="Oliphant S.A."/>
            <person name="Watson-Haigh N.S."/>
            <person name="Sumby K.M."/>
            <person name="Gardner J.M."/>
            <person name="Jiranek V."/>
        </authorList>
    </citation>
    <scope>NUCLEOTIDE SEQUENCE</scope>
    <source>
        <strain evidence="1">KI16_H9</strain>
    </source>
</reference>
<dbReference type="Gene3D" id="2.170.120.30">
    <property type="match status" value="1"/>
</dbReference>
<keyword evidence="2" id="KW-1185">Reference proteome</keyword>
<dbReference type="PANTHER" id="PTHR37804:SF1">
    <property type="entry name" value="CDAA REGULATORY PROTEIN CDAR"/>
    <property type="match status" value="1"/>
</dbReference>
<protein>
    <submittedName>
        <fullName evidence="1">CdaR family protein</fullName>
    </submittedName>
</protein>
<dbReference type="InterPro" id="IPR053154">
    <property type="entry name" value="c-di-AMP_regulator"/>
</dbReference>
<dbReference type="Gene3D" id="2.170.120.40">
    <property type="entry name" value="YbbR-like domain"/>
    <property type="match status" value="1"/>
</dbReference>
<gene>
    <name evidence="1" type="ORF">M3M35_06750</name>
</gene>
<evidence type="ECO:0000313" key="1">
    <source>
        <dbReference type="EMBL" id="USS84983.1"/>
    </source>
</evidence>
<dbReference type="PANTHER" id="PTHR37804">
    <property type="entry name" value="CDAA REGULATORY PROTEIN CDAR"/>
    <property type="match status" value="1"/>
</dbReference>
<dbReference type="Proteomes" id="UP001056707">
    <property type="component" value="Chromosome"/>
</dbReference>
<sequence length="241" mass="26723">MHRFFDSKAFALLISFVIAVGLFFVVNQAKLGNPNARDNQANQQLTSTTTKQIEVPLQLNVNSSKYFVVGYPEKVKVQLKGPAALVTTTANTRNFKVMADLSELGPGKHQVRLQQTGLNSDLKATIKPAKINVNIQKRETKVFPVEVEYDKNQIATGYKVTRVDQDLQKVSVTGPADEMQRIEKVLAKVNLTKELRKSTKQTTVIDAVDAQGKTVNVIISPSTTEVKLVVEKNNELENKAE</sequence>
<name>A0ABY5BPG9_9LACO</name>
<dbReference type="InterPro" id="IPR012505">
    <property type="entry name" value="YbbR"/>
</dbReference>